<dbReference type="InterPro" id="IPR015424">
    <property type="entry name" value="PyrdxlP-dep_Trfase"/>
</dbReference>
<dbReference type="Proteomes" id="UP000606870">
    <property type="component" value="Unassembled WGS sequence"/>
</dbReference>
<evidence type="ECO:0000259" key="6">
    <source>
        <dbReference type="Pfam" id="PF00155"/>
    </source>
</evidence>
<accession>A0ABR6VJE1</accession>
<dbReference type="GO" id="GO:0008483">
    <property type="term" value="F:transaminase activity"/>
    <property type="evidence" value="ECO:0007669"/>
    <property type="project" value="UniProtKB-KW"/>
</dbReference>
<organism evidence="7 8">
    <name type="scientific">Megasphaera hominis</name>
    <dbReference type="NCBI Taxonomy" id="159836"/>
    <lineage>
        <taxon>Bacteria</taxon>
        <taxon>Bacillati</taxon>
        <taxon>Bacillota</taxon>
        <taxon>Negativicutes</taxon>
        <taxon>Veillonellales</taxon>
        <taxon>Veillonellaceae</taxon>
        <taxon>Megasphaera</taxon>
    </lineage>
</organism>
<comment type="cofactor">
    <cofactor evidence="1">
        <name>pyridoxal 5'-phosphate</name>
        <dbReference type="ChEBI" id="CHEBI:597326"/>
    </cofactor>
</comment>
<keyword evidence="3 7" id="KW-0032">Aminotransferase</keyword>
<evidence type="ECO:0000256" key="2">
    <source>
        <dbReference type="ARBA" id="ARBA00007441"/>
    </source>
</evidence>
<dbReference type="NCBIfam" id="NF004854">
    <property type="entry name" value="PRK06207.1"/>
    <property type="match status" value="1"/>
</dbReference>
<keyword evidence="8" id="KW-1185">Reference proteome</keyword>
<dbReference type="InterPro" id="IPR050596">
    <property type="entry name" value="AspAT/PAT-like"/>
</dbReference>
<comment type="similarity">
    <text evidence="2">Belongs to the class-I pyridoxal-phosphate-dependent aminotransferase family.</text>
</comment>
<dbReference type="PANTHER" id="PTHR46383:SF1">
    <property type="entry name" value="ASPARTATE AMINOTRANSFERASE"/>
    <property type="match status" value="1"/>
</dbReference>
<sequence>MDELEKRFSLLGVEHAPGQEVNLQAKALDLQGPALAGRKVDFSHGDVDAFPPPPASKEAFLQGFAEGAAQAYTEYSGKKAIREQLAADLAAFMGAPVDGDKGLILTAGTQGALFLAVNSLLPYGGDIAIVTPDYFANHKLAAFLGATIHAVPLQYMDDENRAGLDLQRLEEVFAAGVQVFLFSNPNNPTGAVYSAAEVQAIGKLAKKYKVAVIVDELYSRQIYEGRTFTHLCAQAERPDTLVTIIGPSKTESMSGFRLGCAFGTPAIIERMEKLQAIMTLRAAGYCQPLFRVWFHEGPDFIPQRVAAHQEIRDALLDLFRKEEGVTVRSTNAGSYLFPTLPELTVPIADFTSIVKELAQVIVTPGTEFGPEWTHSIRLNFSQDKEAAIAAVKRLLVIMNRYRK</sequence>
<protein>
    <submittedName>
        <fullName evidence="7">Pyridoxal phosphate-dependent aminotransferase</fullName>
    </submittedName>
</protein>
<reference evidence="7 8" key="1">
    <citation type="submission" date="2020-08" db="EMBL/GenBank/DDBJ databases">
        <authorList>
            <person name="Liu C."/>
            <person name="Sun Q."/>
        </authorList>
    </citation>
    <scope>NUCLEOTIDE SEQUENCE [LARGE SCALE GENOMIC DNA]</scope>
    <source>
        <strain evidence="7 8">NSJ-59</strain>
    </source>
</reference>
<feature type="domain" description="Aminotransferase class I/classII large" evidence="6">
    <location>
        <begin position="39"/>
        <end position="388"/>
    </location>
</feature>
<keyword evidence="4" id="KW-0808">Transferase</keyword>
<evidence type="ECO:0000256" key="5">
    <source>
        <dbReference type="ARBA" id="ARBA00022898"/>
    </source>
</evidence>
<evidence type="ECO:0000313" key="7">
    <source>
        <dbReference type="EMBL" id="MBC3537385.1"/>
    </source>
</evidence>
<dbReference type="CDD" id="cd00609">
    <property type="entry name" value="AAT_like"/>
    <property type="match status" value="1"/>
</dbReference>
<comment type="caution">
    <text evidence="7">The sequence shown here is derived from an EMBL/GenBank/DDBJ whole genome shotgun (WGS) entry which is preliminary data.</text>
</comment>
<gene>
    <name evidence="7" type="ORF">H8J70_08990</name>
</gene>
<dbReference type="RefSeq" id="WP_186503707.1">
    <property type="nucleotide sequence ID" value="NZ_JACOGK010000026.1"/>
</dbReference>
<dbReference type="EMBL" id="JACOGK010000026">
    <property type="protein sequence ID" value="MBC3537385.1"/>
    <property type="molecule type" value="Genomic_DNA"/>
</dbReference>
<evidence type="ECO:0000256" key="1">
    <source>
        <dbReference type="ARBA" id="ARBA00001933"/>
    </source>
</evidence>
<evidence type="ECO:0000256" key="4">
    <source>
        <dbReference type="ARBA" id="ARBA00022679"/>
    </source>
</evidence>
<dbReference type="Gene3D" id="3.90.1150.10">
    <property type="entry name" value="Aspartate Aminotransferase, domain 1"/>
    <property type="match status" value="2"/>
</dbReference>
<dbReference type="Pfam" id="PF00155">
    <property type="entry name" value="Aminotran_1_2"/>
    <property type="match status" value="1"/>
</dbReference>
<dbReference type="PANTHER" id="PTHR46383">
    <property type="entry name" value="ASPARTATE AMINOTRANSFERASE"/>
    <property type="match status" value="1"/>
</dbReference>
<dbReference type="InterPro" id="IPR015422">
    <property type="entry name" value="PyrdxlP-dep_Trfase_small"/>
</dbReference>
<name>A0ABR6VJE1_9FIRM</name>
<evidence type="ECO:0000256" key="3">
    <source>
        <dbReference type="ARBA" id="ARBA00022576"/>
    </source>
</evidence>
<evidence type="ECO:0000313" key="8">
    <source>
        <dbReference type="Proteomes" id="UP000606870"/>
    </source>
</evidence>
<dbReference type="InterPro" id="IPR015421">
    <property type="entry name" value="PyrdxlP-dep_Trfase_major"/>
</dbReference>
<dbReference type="SUPFAM" id="SSF53383">
    <property type="entry name" value="PLP-dependent transferases"/>
    <property type="match status" value="1"/>
</dbReference>
<dbReference type="InterPro" id="IPR004839">
    <property type="entry name" value="Aminotransferase_I/II_large"/>
</dbReference>
<keyword evidence="5" id="KW-0663">Pyridoxal phosphate</keyword>
<dbReference type="Gene3D" id="3.40.640.10">
    <property type="entry name" value="Type I PLP-dependent aspartate aminotransferase-like (Major domain)"/>
    <property type="match status" value="1"/>
</dbReference>
<proteinExistence type="inferred from homology"/>